<dbReference type="InterPro" id="IPR011010">
    <property type="entry name" value="DNA_brk_join_enz"/>
</dbReference>
<dbReference type="PROSITE" id="PS51900">
    <property type="entry name" value="CB"/>
    <property type="match status" value="1"/>
</dbReference>
<keyword evidence="2 5" id="KW-0229">DNA integration</keyword>
<organism evidence="8 9">
    <name type="scientific">Streptococcus dysgalactiae subsp. dysgalactiae</name>
    <dbReference type="NCBI Taxonomy" id="99822"/>
    <lineage>
        <taxon>Bacteria</taxon>
        <taxon>Bacillati</taxon>
        <taxon>Bacillota</taxon>
        <taxon>Bacilli</taxon>
        <taxon>Lactobacillales</taxon>
        <taxon>Streptococcaceae</taxon>
        <taxon>Streptococcus</taxon>
    </lineage>
</organism>
<evidence type="ECO:0000313" key="8">
    <source>
        <dbReference type="EMBL" id="SUN51348.1"/>
    </source>
</evidence>
<name>A0A380JY04_STRDY</name>
<dbReference type="InterPro" id="IPR002104">
    <property type="entry name" value="Integrase_catalytic"/>
</dbReference>
<proteinExistence type="inferred from homology"/>
<dbReference type="AlphaFoldDB" id="A0A380JY04"/>
<dbReference type="Gene3D" id="1.10.150.130">
    <property type="match status" value="1"/>
</dbReference>
<dbReference type="InterPro" id="IPR044068">
    <property type="entry name" value="CB"/>
</dbReference>
<evidence type="ECO:0000256" key="2">
    <source>
        <dbReference type="ARBA" id="ARBA00022908"/>
    </source>
</evidence>
<comment type="function">
    <text evidence="5">Putative tyrosine recombinase. Not involved in the cutting and rejoining of the recombining DNA molecules on dif(SL) site.</text>
</comment>
<evidence type="ECO:0000256" key="4">
    <source>
        <dbReference type="ARBA" id="ARBA00023172"/>
    </source>
</evidence>
<feature type="domain" description="Tyr recombinase" evidence="6">
    <location>
        <begin position="85"/>
        <end position="248"/>
    </location>
</feature>
<dbReference type="InterPro" id="IPR013762">
    <property type="entry name" value="Integrase-like_cat_sf"/>
</dbReference>
<protein>
    <recommendedName>
        <fullName evidence="5">Tyrosine recombinase XerD-like</fullName>
    </recommendedName>
</protein>
<gene>
    <name evidence="8" type="primary">xerD_2</name>
    <name evidence="8" type="ORF">NCTC4670_01956</name>
</gene>
<dbReference type="PROSITE" id="PS51898">
    <property type="entry name" value="TYR_RECOMBINASE"/>
    <property type="match status" value="1"/>
</dbReference>
<dbReference type="EMBL" id="UHFG01000004">
    <property type="protein sequence ID" value="SUN51348.1"/>
    <property type="molecule type" value="Genomic_DNA"/>
</dbReference>
<sequence>MITYIEAFIASKTLSLNSQKAYQYDLQQFSQVVGERISQDKLSLYQNSLSAISPSAKKRKISTVNQFLYYLYQENYLDHYFRITDRTKLPTANKQDLALIDWDCFYRDTSLAVGQLIALLMLELGLTPSDLACIEVANLDLTFQVLRLQTAKGVRVLPLSRQLIPFLERQRNGKERYLFEHQGQAFSRQWFFNQLKGFLESIGYKELTAQKLREQFILKEKSRGTSIMELSQFLGLKSPATLEKYYKS</sequence>
<dbReference type="Pfam" id="PF00589">
    <property type="entry name" value="Phage_integrase"/>
    <property type="match status" value="1"/>
</dbReference>
<dbReference type="CDD" id="cd01190">
    <property type="entry name" value="INT_StrepXerD_C_like"/>
    <property type="match status" value="1"/>
</dbReference>
<evidence type="ECO:0000256" key="3">
    <source>
        <dbReference type="ARBA" id="ARBA00023125"/>
    </source>
</evidence>
<reference evidence="8 9" key="1">
    <citation type="submission" date="2018-06" db="EMBL/GenBank/DDBJ databases">
        <authorList>
            <consortium name="Pathogen Informatics"/>
            <person name="Doyle S."/>
        </authorList>
    </citation>
    <scope>NUCLEOTIDE SEQUENCE [LARGE SCALE GENOMIC DNA]</scope>
    <source>
        <strain evidence="8 9">NCTC4670</strain>
    </source>
</reference>
<evidence type="ECO:0000256" key="1">
    <source>
        <dbReference type="ARBA" id="ARBA00022490"/>
    </source>
</evidence>
<keyword evidence="1 5" id="KW-0963">Cytoplasm</keyword>
<keyword evidence="4 5" id="KW-0233">DNA recombination</keyword>
<dbReference type="Proteomes" id="UP000254797">
    <property type="component" value="Unassembled WGS sequence"/>
</dbReference>
<comment type="subcellular location">
    <subcellularLocation>
        <location evidence="5">Cytoplasm</location>
    </subcellularLocation>
</comment>
<dbReference type="GO" id="GO:0005737">
    <property type="term" value="C:cytoplasm"/>
    <property type="evidence" value="ECO:0007669"/>
    <property type="project" value="UniProtKB-SubCell"/>
</dbReference>
<dbReference type="HAMAP" id="MF_01817">
    <property type="entry name" value="Recomb_XerD_like"/>
    <property type="match status" value="1"/>
</dbReference>
<comment type="similarity">
    <text evidence="5">Belongs to the 'phage' integrase family. XerD-like subfamily.</text>
</comment>
<feature type="domain" description="Core-binding (CB)" evidence="7">
    <location>
        <begin position="1"/>
        <end position="72"/>
    </location>
</feature>
<evidence type="ECO:0000259" key="7">
    <source>
        <dbReference type="PROSITE" id="PS51900"/>
    </source>
</evidence>
<feature type="active site" description="O-(3'-phospho-DNA)-tyrosine intermediate" evidence="5">
    <location>
        <position position="245"/>
    </location>
</feature>
<evidence type="ECO:0000313" key="9">
    <source>
        <dbReference type="Proteomes" id="UP000254797"/>
    </source>
</evidence>
<dbReference type="GO" id="GO:0006313">
    <property type="term" value="P:DNA transposition"/>
    <property type="evidence" value="ECO:0007669"/>
    <property type="project" value="UniProtKB-UniRule"/>
</dbReference>
<dbReference type="GO" id="GO:0003677">
    <property type="term" value="F:DNA binding"/>
    <property type="evidence" value="ECO:0007669"/>
    <property type="project" value="UniProtKB-UniRule"/>
</dbReference>
<dbReference type="SUPFAM" id="SSF56349">
    <property type="entry name" value="DNA breaking-rejoining enzymes"/>
    <property type="match status" value="1"/>
</dbReference>
<evidence type="ECO:0000259" key="6">
    <source>
        <dbReference type="PROSITE" id="PS51898"/>
    </source>
</evidence>
<dbReference type="GO" id="GO:0009037">
    <property type="term" value="F:tyrosine-based site-specific recombinase activity"/>
    <property type="evidence" value="ECO:0007669"/>
    <property type="project" value="UniProtKB-UniRule"/>
</dbReference>
<dbReference type="NCBIfam" id="NF002685">
    <property type="entry name" value="PRK02436.1"/>
    <property type="match status" value="1"/>
</dbReference>
<dbReference type="InterPro" id="IPR020876">
    <property type="entry name" value="Tyrosine_recombinase_XerD-like"/>
</dbReference>
<dbReference type="Gene3D" id="1.10.443.10">
    <property type="entry name" value="Intergrase catalytic core"/>
    <property type="match status" value="1"/>
</dbReference>
<dbReference type="RefSeq" id="WP_115246646.1">
    <property type="nucleotide sequence ID" value="NZ_UHFG01000004.1"/>
</dbReference>
<accession>A0A380JY04</accession>
<dbReference type="InterPro" id="IPR010998">
    <property type="entry name" value="Integrase_recombinase_N"/>
</dbReference>
<evidence type="ECO:0000256" key="5">
    <source>
        <dbReference type="HAMAP-Rule" id="MF_01817"/>
    </source>
</evidence>
<keyword evidence="3 5" id="KW-0238">DNA-binding</keyword>